<dbReference type="Proteomes" id="UP000076727">
    <property type="component" value="Unassembled WGS sequence"/>
</dbReference>
<reference evidence="2 3" key="1">
    <citation type="journal article" date="2016" name="Mol. Biol. Evol.">
        <title>Comparative Genomics of Early-Diverging Mushroom-Forming Fungi Provides Insights into the Origins of Lignocellulose Decay Capabilities.</title>
        <authorList>
            <person name="Nagy L.G."/>
            <person name="Riley R."/>
            <person name="Tritt A."/>
            <person name="Adam C."/>
            <person name="Daum C."/>
            <person name="Floudas D."/>
            <person name="Sun H."/>
            <person name="Yadav J.S."/>
            <person name="Pangilinan J."/>
            <person name="Larsson K.H."/>
            <person name="Matsuura K."/>
            <person name="Barry K."/>
            <person name="Labutti K."/>
            <person name="Kuo R."/>
            <person name="Ohm R.A."/>
            <person name="Bhattacharya S.S."/>
            <person name="Shirouzu T."/>
            <person name="Yoshinaga Y."/>
            <person name="Martin F.M."/>
            <person name="Grigoriev I.V."/>
            <person name="Hibbett D.S."/>
        </authorList>
    </citation>
    <scope>NUCLEOTIDE SEQUENCE [LARGE SCALE GENOMIC DNA]</scope>
    <source>
        <strain evidence="2 3">L-15889</strain>
    </source>
</reference>
<gene>
    <name evidence="2" type="ORF">DAEQUDRAFT_741873</name>
</gene>
<organism evidence="2 3">
    <name type="scientific">Daedalea quercina L-15889</name>
    <dbReference type="NCBI Taxonomy" id="1314783"/>
    <lineage>
        <taxon>Eukaryota</taxon>
        <taxon>Fungi</taxon>
        <taxon>Dikarya</taxon>
        <taxon>Basidiomycota</taxon>
        <taxon>Agaricomycotina</taxon>
        <taxon>Agaricomycetes</taxon>
        <taxon>Polyporales</taxon>
        <taxon>Fomitopsis</taxon>
    </lineage>
</organism>
<proteinExistence type="predicted"/>
<evidence type="ECO:0000313" key="3">
    <source>
        <dbReference type="Proteomes" id="UP000076727"/>
    </source>
</evidence>
<evidence type="ECO:0000313" key="2">
    <source>
        <dbReference type="EMBL" id="KZT63501.1"/>
    </source>
</evidence>
<keyword evidence="3" id="KW-1185">Reference proteome</keyword>
<dbReference type="AlphaFoldDB" id="A0A165KS32"/>
<evidence type="ECO:0000256" key="1">
    <source>
        <dbReference type="SAM" id="MobiDB-lite"/>
    </source>
</evidence>
<accession>A0A165KS32</accession>
<dbReference type="EMBL" id="KV429177">
    <property type="protein sequence ID" value="KZT63501.1"/>
    <property type="molecule type" value="Genomic_DNA"/>
</dbReference>
<feature type="region of interest" description="Disordered" evidence="1">
    <location>
        <begin position="146"/>
        <end position="203"/>
    </location>
</feature>
<dbReference type="STRING" id="1314783.A0A165KS32"/>
<sequence length="203" mass="21428">MNDALKQLYGPLATNGSLDGMTEADRAAARERRKQVMQLRCGGGEDVQWAEQAIRLFQGSFCKHSCEFISAVGLKEKPDLSYGTSGGKRPWEFTLVPIEVGKDVEKFEEGKTLSDILISAQNGLFSVVQSTALEVEEVADVNLAGSEAAPAPADEQAQVQTGTEGSSRATGSSGAGPTQAGYSRGKYGLGLEAPAHGSEIEES</sequence>
<protein>
    <submittedName>
        <fullName evidence="2">Uncharacterized protein</fullName>
    </submittedName>
</protein>
<feature type="compositionally biased region" description="Low complexity" evidence="1">
    <location>
        <begin position="147"/>
        <end position="178"/>
    </location>
</feature>
<name>A0A165KS32_9APHY</name>